<proteinExistence type="predicted"/>
<dbReference type="Proteomes" id="UP000076825">
    <property type="component" value="Chromosome 1"/>
</dbReference>
<reference evidence="2 3" key="1">
    <citation type="submission" date="2016-04" db="EMBL/GenBank/DDBJ databases">
        <authorList>
            <consortium name="Pathogen Informatics"/>
        </authorList>
    </citation>
    <scope>NUCLEOTIDE SEQUENCE [LARGE SCALE GENOMIC DNA]</scope>
    <source>
        <strain evidence="2 3">H044680328</strain>
    </source>
</reference>
<dbReference type="GeneID" id="56589392"/>
<feature type="signal peptide" evidence="1">
    <location>
        <begin position="1"/>
        <end position="22"/>
    </location>
</feature>
<dbReference type="RefSeq" id="WP_115638879.1">
    <property type="nucleotide sequence ID" value="NZ_CP016340.1"/>
</dbReference>
<evidence type="ECO:0000256" key="1">
    <source>
        <dbReference type="SAM" id="SignalP"/>
    </source>
</evidence>
<dbReference type="Pfam" id="PF08811">
    <property type="entry name" value="DUF1800"/>
    <property type="match status" value="1"/>
</dbReference>
<protein>
    <submittedName>
        <fullName evidence="2">Protein of uncharacterized function (DUF1800)</fullName>
    </submittedName>
</protein>
<dbReference type="PATRIC" id="fig|123899.6.peg.3369"/>
<organism evidence="2 3">
    <name type="scientific">Bordetella trematum</name>
    <dbReference type="NCBI Taxonomy" id="123899"/>
    <lineage>
        <taxon>Bacteria</taxon>
        <taxon>Pseudomonadati</taxon>
        <taxon>Pseudomonadota</taxon>
        <taxon>Betaproteobacteria</taxon>
        <taxon>Burkholderiales</taxon>
        <taxon>Alcaligenaceae</taxon>
        <taxon>Bordetella</taxon>
    </lineage>
</organism>
<keyword evidence="1" id="KW-0732">Signal</keyword>
<feature type="chain" id="PRO_5009816447" evidence="1">
    <location>
        <begin position="23"/>
        <end position="515"/>
    </location>
</feature>
<dbReference type="EMBL" id="LT546645">
    <property type="protein sequence ID" value="SAI72700.1"/>
    <property type="molecule type" value="Genomic_DNA"/>
</dbReference>
<gene>
    <name evidence="2" type="ORF">SAMEA3906487_03370</name>
</gene>
<dbReference type="PROSITE" id="PS51318">
    <property type="entry name" value="TAT"/>
    <property type="match status" value="1"/>
</dbReference>
<dbReference type="InterPro" id="IPR006311">
    <property type="entry name" value="TAT_signal"/>
</dbReference>
<dbReference type="eggNOG" id="COG5267">
    <property type="taxonomic scope" value="Bacteria"/>
</dbReference>
<dbReference type="KEGG" id="btrm:SAMEA390648703370"/>
<dbReference type="AlphaFoldDB" id="A0A157JXC8"/>
<sequence>MSLASFSRRRLLAAAAAVPLLAAAPAGRLRARTVGDDALYARLNRITWGATPALLDTVRREGFERWLAGQLRPPATPELPDAVRRGIAALPISKNPSSELAQALYQRSVANKDIRDPDEQVRIRREILAAQREPAQQARERAAWLALYSPSQLHDQMTWFWMNHFNVWANKGAVGTLVDEYESQAIRPHALGRFRDLLAASLRAPAMLLYLDNHSSRAGKINENYARELMELHTLGVDGGYSQRDVQELARILTGVSVNLSGKPPKVKAALAAQLRQDGLFLFNPARHDFGDKTLLGKAIPGQGWQEVEQALDLLAAHPATARHISRKLATFFITDQPSEALVRELTEQYQRSQGDIAALLRHLFDSQAFAASLDQGLFKDPVHYVYSALRLALHDQPPITNPAAVVNLLQRLGQPLYGRLTPDGYGLRESDWNGSGQMNARFEVARTIALGAGVFYKEKGEQRAPRVALTRLDQAYGADSPFSRWPAAVRQAIAAARTPDSNLYLLSAPPFMRR</sequence>
<evidence type="ECO:0000313" key="2">
    <source>
        <dbReference type="EMBL" id="SAI72700.1"/>
    </source>
</evidence>
<dbReference type="STRING" id="123899.SAMEA3906487_03370"/>
<evidence type="ECO:0000313" key="3">
    <source>
        <dbReference type="Proteomes" id="UP000076825"/>
    </source>
</evidence>
<name>A0A157JXC8_9BORD</name>
<dbReference type="OrthoDB" id="9772295at2"/>
<dbReference type="InterPro" id="IPR014917">
    <property type="entry name" value="DUF1800"/>
</dbReference>
<keyword evidence="3" id="KW-1185">Reference proteome</keyword>
<accession>A0A157JXC8</accession>